<dbReference type="GO" id="GO:0005739">
    <property type="term" value="C:mitochondrion"/>
    <property type="evidence" value="ECO:0007669"/>
    <property type="project" value="TreeGrafter"/>
</dbReference>
<name>A0A017S4M3_ASPRC</name>
<dbReference type="GO" id="GO:0016853">
    <property type="term" value="F:isomerase activity"/>
    <property type="evidence" value="ECO:0007669"/>
    <property type="project" value="UniProtKB-KW"/>
</dbReference>
<protein>
    <submittedName>
        <fullName evidence="8">Enoyl-CoA hydratase/isomerase family protein</fullName>
    </submittedName>
</protein>
<comment type="subcellular location">
    <subcellularLocation>
        <location evidence="1">Peroxisome</location>
    </subcellularLocation>
</comment>
<dbReference type="EMBL" id="KK088444">
    <property type="protein sequence ID" value="EYE91539.1"/>
    <property type="molecule type" value="Genomic_DNA"/>
</dbReference>
<evidence type="ECO:0000256" key="2">
    <source>
        <dbReference type="ARBA" id="ARBA00004924"/>
    </source>
</evidence>
<dbReference type="Proteomes" id="UP000019804">
    <property type="component" value="Unassembled WGS sequence"/>
</dbReference>
<dbReference type="InterPro" id="IPR018376">
    <property type="entry name" value="Enoyl-CoA_hyd/isom_CS"/>
</dbReference>
<dbReference type="InterPro" id="IPR001753">
    <property type="entry name" value="Enoyl-CoA_hydra/iso"/>
</dbReference>
<gene>
    <name evidence="8" type="ORF">EURHEDRAFT_464827</name>
</gene>
<dbReference type="CDD" id="cd06558">
    <property type="entry name" value="crotonase-like"/>
    <property type="match status" value="1"/>
</dbReference>
<dbReference type="RefSeq" id="XP_040635229.1">
    <property type="nucleotide sequence ID" value="XM_040784990.1"/>
</dbReference>
<dbReference type="Gene3D" id="3.90.226.10">
    <property type="entry name" value="2-enoyl-CoA Hydratase, Chain A, domain 1"/>
    <property type="match status" value="1"/>
</dbReference>
<dbReference type="InterPro" id="IPR014748">
    <property type="entry name" value="Enoyl-CoA_hydra_C"/>
</dbReference>
<dbReference type="SUPFAM" id="SSF52096">
    <property type="entry name" value="ClpP/crotonase"/>
    <property type="match status" value="1"/>
</dbReference>
<dbReference type="GO" id="GO:0016829">
    <property type="term" value="F:lyase activity"/>
    <property type="evidence" value="ECO:0007669"/>
    <property type="project" value="UniProtKB-KW"/>
</dbReference>
<evidence type="ECO:0000256" key="3">
    <source>
        <dbReference type="ARBA" id="ARBA00005254"/>
    </source>
</evidence>
<keyword evidence="4" id="KW-0576">Peroxisome</keyword>
<dbReference type="Pfam" id="PF00378">
    <property type="entry name" value="ECH_1"/>
    <property type="match status" value="1"/>
</dbReference>
<dbReference type="GeneID" id="63700114"/>
<reference evidence="9" key="1">
    <citation type="journal article" date="2014" name="Nat. Commun.">
        <title>Genomic adaptations of the halophilic Dead Sea filamentous fungus Eurotium rubrum.</title>
        <authorList>
            <person name="Kis-Papo T."/>
            <person name="Weig A.R."/>
            <person name="Riley R."/>
            <person name="Persoh D."/>
            <person name="Salamov A."/>
            <person name="Sun H."/>
            <person name="Lipzen A."/>
            <person name="Wasser S.P."/>
            <person name="Rambold G."/>
            <person name="Grigoriev I.V."/>
            <person name="Nevo E."/>
        </authorList>
    </citation>
    <scope>NUCLEOTIDE SEQUENCE [LARGE SCALE GENOMIC DNA]</scope>
    <source>
        <strain evidence="9">CBS 135680</strain>
    </source>
</reference>
<comment type="similarity">
    <text evidence="3 7">Belongs to the enoyl-CoA hydratase/isomerase family.</text>
</comment>
<dbReference type="PANTHER" id="PTHR11941">
    <property type="entry name" value="ENOYL-COA HYDRATASE-RELATED"/>
    <property type="match status" value="1"/>
</dbReference>
<evidence type="ECO:0000256" key="5">
    <source>
        <dbReference type="ARBA" id="ARBA00023235"/>
    </source>
</evidence>
<dbReference type="FunFam" id="3.90.226.10:FF:000074">
    <property type="entry name" value="Enoyl-CoA hydratase (AFU_orthologue AFUA_2G10650)"/>
    <property type="match status" value="1"/>
</dbReference>
<keyword evidence="5 8" id="KW-0413">Isomerase</keyword>
<evidence type="ECO:0000313" key="8">
    <source>
        <dbReference type="EMBL" id="EYE91539.1"/>
    </source>
</evidence>
<dbReference type="Gene3D" id="1.10.12.10">
    <property type="entry name" value="Lyase 2-enoyl-coa Hydratase, Chain A, domain 2"/>
    <property type="match status" value="1"/>
</dbReference>
<dbReference type="GO" id="GO:0005777">
    <property type="term" value="C:peroxisome"/>
    <property type="evidence" value="ECO:0007669"/>
    <property type="project" value="UniProtKB-SubCell"/>
</dbReference>
<dbReference type="InterPro" id="IPR029045">
    <property type="entry name" value="ClpP/crotonase-like_dom_sf"/>
</dbReference>
<dbReference type="OrthoDB" id="2139957at2759"/>
<keyword evidence="9" id="KW-1185">Reference proteome</keyword>
<dbReference type="GO" id="GO:0006635">
    <property type="term" value="P:fatty acid beta-oxidation"/>
    <property type="evidence" value="ECO:0007669"/>
    <property type="project" value="TreeGrafter"/>
</dbReference>
<organism evidence="8 9">
    <name type="scientific">Aspergillus ruber (strain CBS 135680)</name>
    <dbReference type="NCBI Taxonomy" id="1388766"/>
    <lineage>
        <taxon>Eukaryota</taxon>
        <taxon>Fungi</taxon>
        <taxon>Dikarya</taxon>
        <taxon>Ascomycota</taxon>
        <taxon>Pezizomycotina</taxon>
        <taxon>Eurotiomycetes</taxon>
        <taxon>Eurotiomycetidae</taxon>
        <taxon>Eurotiales</taxon>
        <taxon>Aspergillaceae</taxon>
        <taxon>Aspergillus</taxon>
        <taxon>Aspergillus subgen. Aspergillus</taxon>
    </lineage>
</organism>
<dbReference type="STRING" id="1388766.A0A017S4M3"/>
<dbReference type="AlphaFoldDB" id="A0A017S4M3"/>
<evidence type="ECO:0000256" key="7">
    <source>
        <dbReference type="RuleBase" id="RU003707"/>
    </source>
</evidence>
<keyword evidence="6" id="KW-0456">Lyase</keyword>
<sequence length="271" mass="29548">MPATLPHPPVQGCLVTFPTPQILLLTLNQPKKRNCISLSTSAEIQRLWEWFDSEPNLQVAIITGTGESFCSGADIKEWNQLNERGITNEMTAPGLAGLPRRRGTKPIIAAVNGYCLGGGFEMVVNCDLVFASEQAIFGLPEVRRGVAAVAGSLPRLIRVLGKQRAAEMALSGNTISASQLERWGLVNRVVEASRLLDSVVEIASAIASNSPDSLRVTMEGLHMGWERANVEDGSTALVDDWYGKLIAGPNFHEGMRAFVEKRKPRWRPCSL</sequence>
<evidence type="ECO:0000256" key="4">
    <source>
        <dbReference type="ARBA" id="ARBA00023140"/>
    </source>
</evidence>
<dbReference type="PANTHER" id="PTHR11941:SF152">
    <property type="entry name" value="ENOYL-COA HYDRATASE_ISOMERASE FAMILY PROTEIN (AFU_ORTHOLOGUE AFUA_3G03410)"/>
    <property type="match status" value="1"/>
</dbReference>
<proteinExistence type="inferred from homology"/>
<evidence type="ECO:0000256" key="6">
    <source>
        <dbReference type="ARBA" id="ARBA00023239"/>
    </source>
</evidence>
<comment type="pathway">
    <text evidence="2">Siderophore biosynthesis.</text>
</comment>
<dbReference type="PROSITE" id="PS00166">
    <property type="entry name" value="ENOYL_COA_HYDRATASE"/>
    <property type="match status" value="1"/>
</dbReference>
<accession>A0A017S4M3</accession>
<evidence type="ECO:0000256" key="1">
    <source>
        <dbReference type="ARBA" id="ARBA00004275"/>
    </source>
</evidence>
<evidence type="ECO:0000313" key="9">
    <source>
        <dbReference type="Proteomes" id="UP000019804"/>
    </source>
</evidence>
<dbReference type="HOGENOM" id="CLU_009834_7_6_1"/>